<accession>A0AAD5STU7</accession>
<evidence type="ECO:0000313" key="2">
    <source>
        <dbReference type="Proteomes" id="UP001211907"/>
    </source>
</evidence>
<dbReference type="Gene3D" id="6.10.10.90">
    <property type="match status" value="1"/>
</dbReference>
<dbReference type="AlphaFoldDB" id="A0AAD5STU7"/>
<reference evidence="1" key="1">
    <citation type="submission" date="2020-05" db="EMBL/GenBank/DDBJ databases">
        <title>Phylogenomic resolution of chytrid fungi.</title>
        <authorList>
            <person name="Stajich J.E."/>
            <person name="Amses K."/>
            <person name="Simmons R."/>
            <person name="Seto K."/>
            <person name="Myers J."/>
            <person name="Bonds A."/>
            <person name="Quandt C.A."/>
            <person name="Barry K."/>
            <person name="Liu P."/>
            <person name="Grigoriev I."/>
            <person name="Longcore J.E."/>
            <person name="James T.Y."/>
        </authorList>
    </citation>
    <scope>NUCLEOTIDE SEQUENCE</scope>
    <source>
        <strain evidence="1">JEL0513</strain>
    </source>
</reference>
<evidence type="ECO:0000313" key="1">
    <source>
        <dbReference type="EMBL" id="KAJ3099357.1"/>
    </source>
</evidence>
<proteinExistence type="predicted"/>
<dbReference type="EMBL" id="JADGJH010002352">
    <property type="protein sequence ID" value="KAJ3099357.1"/>
    <property type="molecule type" value="Genomic_DNA"/>
</dbReference>
<comment type="caution">
    <text evidence="1">The sequence shown here is derived from an EMBL/GenBank/DDBJ whole genome shotgun (WGS) entry which is preliminary data.</text>
</comment>
<dbReference type="Proteomes" id="UP001211907">
    <property type="component" value="Unassembled WGS sequence"/>
</dbReference>
<protein>
    <submittedName>
        <fullName evidence="1">Uncharacterized protein</fullName>
    </submittedName>
</protein>
<name>A0AAD5STU7_9FUNG</name>
<gene>
    <name evidence="1" type="ORF">HK100_004909</name>
</gene>
<organism evidence="1 2">
    <name type="scientific">Physocladia obscura</name>
    <dbReference type="NCBI Taxonomy" id="109957"/>
    <lineage>
        <taxon>Eukaryota</taxon>
        <taxon>Fungi</taxon>
        <taxon>Fungi incertae sedis</taxon>
        <taxon>Chytridiomycota</taxon>
        <taxon>Chytridiomycota incertae sedis</taxon>
        <taxon>Chytridiomycetes</taxon>
        <taxon>Chytridiales</taxon>
        <taxon>Chytriomycetaceae</taxon>
        <taxon>Physocladia</taxon>
    </lineage>
</organism>
<keyword evidence="2" id="KW-1185">Reference proteome</keyword>
<sequence length="138" mass="15361">MIALSSSQQQQQQQQAPFTVLADFVCTNSIQFSEWIDGFNMLLNKAPATDETRVLIQQLTEHECQLSLLGITANNIQVLNMENVEVPELPIDADFYYEADGSVRDGISALENFLNGGGEVKVKESLQSYDSDEEEPSK</sequence>